<dbReference type="HOGENOM" id="CLU_1989341_0_0_0"/>
<sequence length="125" mass="13652">MKAWPLIVGILVLEGCSSRVATPQPVAFRGPEVTIDVQPSGRAERLLPPPKPATAPAPATHVEKPKPPTKPKPKPKPQKRHKSKPKVEVVHEERLPPDEDFIPDRDDQDDGGMGIFPADGNRRGL</sequence>
<evidence type="ECO:0000313" key="2">
    <source>
        <dbReference type="EMBL" id="AIE83439.1"/>
    </source>
</evidence>
<feature type="compositionally biased region" description="Basic and acidic residues" evidence="1">
    <location>
        <begin position="85"/>
        <end position="105"/>
    </location>
</feature>
<feature type="region of interest" description="Disordered" evidence="1">
    <location>
        <begin position="35"/>
        <end position="125"/>
    </location>
</feature>
<organism evidence="2 3">
    <name type="scientific">Fimbriimonas ginsengisoli Gsoil 348</name>
    <dbReference type="NCBI Taxonomy" id="661478"/>
    <lineage>
        <taxon>Bacteria</taxon>
        <taxon>Bacillati</taxon>
        <taxon>Armatimonadota</taxon>
        <taxon>Fimbriimonadia</taxon>
        <taxon>Fimbriimonadales</taxon>
        <taxon>Fimbriimonadaceae</taxon>
        <taxon>Fimbriimonas</taxon>
    </lineage>
</organism>
<keyword evidence="3" id="KW-1185">Reference proteome</keyword>
<dbReference type="KEGG" id="fgi:OP10G_0071"/>
<evidence type="ECO:0000313" key="3">
    <source>
        <dbReference type="Proteomes" id="UP000027982"/>
    </source>
</evidence>
<protein>
    <submittedName>
        <fullName evidence="2">Uncharacterized protein</fullName>
    </submittedName>
</protein>
<dbReference type="STRING" id="661478.OP10G_0071"/>
<feature type="compositionally biased region" description="Basic residues" evidence="1">
    <location>
        <begin position="67"/>
        <end position="84"/>
    </location>
</feature>
<dbReference type="AlphaFoldDB" id="A0A068NPC4"/>
<dbReference type="Proteomes" id="UP000027982">
    <property type="component" value="Chromosome"/>
</dbReference>
<dbReference type="EMBL" id="CP007139">
    <property type="protein sequence ID" value="AIE83439.1"/>
    <property type="molecule type" value="Genomic_DNA"/>
</dbReference>
<name>A0A068NPC4_FIMGI</name>
<proteinExistence type="predicted"/>
<evidence type="ECO:0000256" key="1">
    <source>
        <dbReference type="SAM" id="MobiDB-lite"/>
    </source>
</evidence>
<accession>A0A068NPC4</accession>
<dbReference type="RefSeq" id="WP_025227884.1">
    <property type="nucleotide sequence ID" value="NZ_CP007139.1"/>
</dbReference>
<reference evidence="2 3" key="1">
    <citation type="journal article" date="2014" name="PLoS ONE">
        <title>The first complete genome sequence of the class fimbriimonadia in the phylum armatimonadetes.</title>
        <authorList>
            <person name="Hu Z.Y."/>
            <person name="Wang Y.Z."/>
            <person name="Im W.T."/>
            <person name="Wang S.Y."/>
            <person name="Zhao G.P."/>
            <person name="Zheng H.J."/>
            <person name="Quan Z.X."/>
        </authorList>
    </citation>
    <scope>NUCLEOTIDE SEQUENCE [LARGE SCALE GENOMIC DNA]</scope>
    <source>
        <strain evidence="2">Gsoil 348</strain>
    </source>
</reference>
<gene>
    <name evidence="2" type="ORF">OP10G_0071</name>
</gene>